<dbReference type="EMBL" id="SRRZ01000068">
    <property type="protein sequence ID" value="NQE35933.1"/>
    <property type="molecule type" value="Genomic_DNA"/>
</dbReference>
<dbReference type="InterPro" id="IPR036409">
    <property type="entry name" value="Aldolase_II/adducin_N_sf"/>
</dbReference>
<dbReference type="Pfam" id="PF00596">
    <property type="entry name" value="Aldolase_II"/>
    <property type="match status" value="1"/>
</dbReference>
<evidence type="ECO:0000259" key="1">
    <source>
        <dbReference type="Pfam" id="PF00596"/>
    </source>
</evidence>
<dbReference type="Proteomes" id="UP000702425">
    <property type="component" value="Unassembled WGS sequence"/>
</dbReference>
<comment type="caution">
    <text evidence="2">The sequence shown here is derived from an EMBL/GenBank/DDBJ whole genome shotgun (WGS) entry which is preliminary data.</text>
</comment>
<organism evidence="2 3">
    <name type="scientific">Microcoleus asticus IPMA8</name>
    <dbReference type="NCBI Taxonomy" id="2563858"/>
    <lineage>
        <taxon>Bacteria</taxon>
        <taxon>Bacillati</taxon>
        <taxon>Cyanobacteriota</taxon>
        <taxon>Cyanophyceae</taxon>
        <taxon>Oscillatoriophycideae</taxon>
        <taxon>Oscillatoriales</taxon>
        <taxon>Microcoleaceae</taxon>
        <taxon>Microcoleus</taxon>
        <taxon>Microcoleus asticus</taxon>
    </lineage>
</organism>
<protein>
    <recommendedName>
        <fullName evidence="1">Class II aldolase/adducin N-terminal domain-containing protein</fullName>
    </recommendedName>
</protein>
<reference evidence="2 3" key="1">
    <citation type="journal article" date="2020" name="Sci. Rep.">
        <title>A novel cyanobacterial geosmin producer, revising GeoA distribution and dispersion patterns in Bacteria.</title>
        <authorList>
            <person name="Churro C."/>
            <person name="Semedo-Aguiar A.P."/>
            <person name="Silva A.D."/>
            <person name="Pereira-Leal J.B."/>
            <person name="Leite R.B."/>
        </authorList>
    </citation>
    <scope>NUCLEOTIDE SEQUENCE [LARGE SCALE GENOMIC DNA]</scope>
    <source>
        <strain evidence="2 3">IPMA8</strain>
    </source>
</reference>
<dbReference type="InterPro" id="IPR001303">
    <property type="entry name" value="Aldolase_II/adducin_N"/>
</dbReference>
<keyword evidence="3" id="KW-1185">Reference proteome</keyword>
<dbReference type="RefSeq" id="WP_172189695.1">
    <property type="nucleotide sequence ID" value="NZ_CAWPPK010000283.1"/>
</dbReference>
<feature type="domain" description="Class II aldolase/adducin N-terminal" evidence="1">
    <location>
        <begin position="48"/>
        <end position="190"/>
    </location>
</feature>
<evidence type="ECO:0000313" key="3">
    <source>
        <dbReference type="Proteomes" id="UP000702425"/>
    </source>
</evidence>
<accession>A0ABX2D0E4</accession>
<name>A0ABX2D0E4_9CYAN</name>
<evidence type="ECO:0000313" key="2">
    <source>
        <dbReference type="EMBL" id="NQE35933.1"/>
    </source>
</evidence>
<dbReference type="SUPFAM" id="SSF53639">
    <property type="entry name" value="AraD/HMP-PK domain-like"/>
    <property type="match status" value="1"/>
</dbReference>
<dbReference type="Gene3D" id="3.40.225.10">
    <property type="entry name" value="Class II aldolase/adducin N-terminal domain"/>
    <property type="match status" value="1"/>
</dbReference>
<gene>
    <name evidence="2" type="ORF">E5S67_03695</name>
</gene>
<proteinExistence type="predicted"/>
<sequence>MDEGVVKYRCDWEEADPVAARNIADLMDWRDRLHSWGLIGVYENGIGFGNVSVRLGNSCQFVISGTQTAHLRTLGPESYCTVTEFNLEQNFLGCRGPVPASSESLTHGALYLQREAVGGIIHVHNPQLWQQLLFKIPTSRKEIPYGTPQMALEMSRLFEEENLAERKILAMAGHEDGIICFGSTLDEAGKVLSAAIGST</sequence>